<sequence>MASERKPRRRRPRSAVRRAWLFCFWLSLPGLLFASILLYQQKLSTGAAILIACSLLLYLVLIAAALIESLVRPLQTLSNVVASMREADYSFRARGAGSPDALGELATEVNLLADLLQKQRVRSLEATALLARILEVMHAPLYAFDREDVLQLVNTAGTQLLNRPYARCFGHSAQELGLEDLLKSADQTIHSFGDKGTRWLLRKTSFRQEGIPHTLLLLADVSVPLQEEEQAAWKRLIRVLGHELSNSLAPIKSIAGSLLARVDAMDGDPDTMRDFRRGLGVVENRADSLHRFVQSYRLLAQLPPPHLKSVSLHRLLEQVVLLEQRLSVVLEAGPPITLHADPDQLEQMFINLLANAVDATVANNAQSVHVGWRVADSAAWVTIEDTGMGIANTDNLFVPFYTTKPKGSGVGLALAQQIARAHGGEIRLVNREGDEGARATVRLPIA</sequence>
<evidence type="ECO:0000259" key="11">
    <source>
        <dbReference type="PROSITE" id="PS50109"/>
    </source>
</evidence>
<keyword evidence="6" id="KW-0547">Nucleotide-binding</keyword>
<dbReference type="SUPFAM" id="SSF55874">
    <property type="entry name" value="ATPase domain of HSP90 chaperone/DNA topoisomerase II/histidine kinase"/>
    <property type="match status" value="1"/>
</dbReference>
<dbReference type="Pfam" id="PF02518">
    <property type="entry name" value="HATPase_c"/>
    <property type="match status" value="1"/>
</dbReference>
<keyword evidence="8 13" id="KW-0067">ATP-binding</keyword>
<evidence type="ECO:0000256" key="5">
    <source>
        <dbReference type="ARBA" id="ARBA00022679"/>
    </source>
</evidence>
<dbReference type="EC" id="2.7.13.3" evidence="3"/>
<feature type="transmembrane region" description="Helical" evidence="10">
    <location>
        <begin position="20"/>
        <end position="39"/>
    </location>
</feature>
<evidence type="ECO:0000256" key="2">
    <source>
        <dbReference type="ARBA" id="ARBA00004370"/>
    </source>
</evidence>
<keyword evidence="10" id="KW-0472">Membrane</keyword>
<dbReference type="Gene3D" id="3.30.565.10">
    <property type="entry name" value="Histidine kinase-like ATPase, C-terminal domain"/>
    <property type="match status" value="1"/>
</dbReference>
<dbReference type="AlphaFoldDB" id="A0A9J7BUV4"/>
<keyword evidence="10" id="KW-0812">Transmembrane</keyword>
<name>A0A9J7BUV4_9BACT</name>
<evidence type="ECO:0000256" key="9">
    <source>
        <dbReference type="ARBA" id="ARBA00023012"/>
    </source>
</evidence>
<evidence type="ECO:0000256" key="7">
    <source>
        <dbReference type="ARBA" id="ARBA00022777"/>
    </source>
</evidence>
<dbReference type="GO" id="GO:0000160">
    <property type="term" value="P:phosphorelay signal transduction system"/>
    <property type="evidence" value="ECO:0007669"/>
    <property type="project" value="UniProtKB-KW"/>
</dbReference>
<evidence type="ECO:0000256" key="8">
    <source>
        <dbReference type="ARBA" id="ARBA00022840"/>
    </source>
</evidence>
<dbReference type="PROSITE" id="PS50109">
    <property type="entry name" value="HIS_KIN"/>
    <property type="match status" value="1"/>
</dbReference>
<evidence type="ECO:0000256" key="3">
    <source>
        <dbReference type="ARBA" id="ARBA00012438"/>
    </source>
</evidence>
<keyword evidence="4" id="KW-0597">Phosphoprotein</keyword>
<keyword evidence="9" id="KW-0902">Two-component regulatory system</keyword>
<dbReference type="SMART" id="SM00387">
    <property type="entry name" value="HATPase_c"/>
    <property type="match status" value="1"/>
</dbReference>
<keyword evidence="7" id="KW-0418">Kinase</keyword>
<evidence type="ECO:0000256" key="1">
    <source>
        <dbReference type="ARBA" id="ARBA00000085"/>
    </source>
</evidence>
<dbReference type="InterPro" id="IPR035965">
    <property type="entry name" value="PAS-like_dom_sf"/>
</dbReference>
<comment type="subcellular location">
    <subcellularLocation>
        <location evidence="2">Membrane</location>
    </subcellularLocation>
</comment>
<dbReference type="GO" id="GO:0004673">
    <property type="term" value="F:protein histidine kinase activity"/>
    <property type="evidence" value="ECO:0007669"/>
    <property type="project" value="UniProtKB-EC"/>
</dbReference>
<dbReference type="InterPro" id="IPR005467">
    <property type="entry name" value="His_kinase_dom"/>
</dbReference>
<dbReference type="KEGG" id="orp:MOP44_12110"/>
<dbReference type="Proteomes" id="UP001059380">
    <property type="component" value="Chromosome"/>
</dbReference>
<evidence type="ECO:0000256" key="4">
    <source>
        <dbReference type="ARBA" id="ARBA00022553"/>
    </source>
</evidence>
<evidence type="ECO:0000313" key="13">
    <source>
        <dbReference type="EMBL" id="UWZ86660.1"/>
    </source>
</evidence>
<comment type="catalytic activity">
    <reaction evidence="1">
        <text>ATP + protein L-histidine = ADP + protein N-phospho-L-histidine.</text>
        <dbReference type="EC" id="2.7.13.3"/>
    </reaction>
</comment>
<dbReference type="RefSeq" id="WP_260796297.1">
    <property type="nucleotide sequence ID" value="NZ_CP093313.1"/>
</dbReference>
<keyword evidence="5" id="KW-0808">Transferase</keyword>
<dbReference type="InterPro" id="IPR004358">
    <property type="entry name" value="Sig_transdc_His_kin-like_C"/>
</dbReference>
<keyword evidence="10" id="KW-1133">Transmembrane helix</keyword>
<proteinExistence type="predicted"/>
<dbReference type="SUPFAM" id="SSF55785">
    <property type="entry name" value="PYP-like sensor domain (PAS domain)"/>
    <property type="match status" value="1"/>
</dbReference>
<dbReference type="SMART" id="SM00304">
    <property type="entry name" value="HAMP"/>
    <property type="match status" value="1"/>
</dbReference>
<accession>A0A9J7BUV4</accession>
<dbReference type="PANTHER" id="PTHR43065">
    <property type="entry name" value="SENSOR HISTIDINE KINASE"/>
    <property type="match status" value="1"/>
</dbReference>
<evidence type="ECO:0000256" key="10">
    <source>
        <dbReference type="SAM" id="Phobius"/>
    </source>
</evidence>
<dbReference type="InterPro" id="IPR003660">
    <property type="entry name" value="HAMP_dom"/>
</dbReference>
<feature type="transmembrane region" description="Helical" evidence="10">
    <location>
        <begin position="45"/>
        <end position="67"/>
    </location>
</feature>
<evidence type="ECO:0000259" key="12">
    <source>
        <dbReference type="PROSITE" id="PS50885"/>
    </source>
</evidence>
<dbReference type="InterPro" id="IPR036890">
    <property type="entry name" value="HATPase_C_sf"/>
</dbReference>
<protein>
    <recommendedName>
        <fullName evidence="3">histidine kinase</fullName>
        <ecNumber evidence="3">2.7.13.3</ecNumber>
    </recommendedName>
</protein>
<evidence type="ECO:0000256" key="6">
    <source>
        <dbReference type="ARBA" id="ARBA00022741"/>
    </source>
</evidence>
<feature type="domain" description="HAMP" evidence="12">
    <location>
        <begin position="68"/>
        <end position="121"/>
    </location>
</feature>
<dbReference type="PRINTS" id="PR00344">
    <property type="entry name" value="BCTRLSENSOR"/>
</dbReference>
<dbReference type="Gene3D" id="6.10.340.10">
    <property type="match status" value="1"/>
</dbReference>
<dbReference type="PROSITE" id="PS50885">
    <property type="entry name" value="HAMP"/>
    <property type="match status" value="1"/>
</dbReference>
<organism evidence="13 14">
    <name type="scientific">Occallatibacter riparius</name>
    <dbReference type="NCBI Taxonomy" id="1002689"/>
    <lineage>
        <taxon>Bacteria</taxon>
        <taxon>Pseudomonadati</taxon>
        <taxon>Acidobacteriota</taxon>
        <taxon>Terriglobia</taxon>
        <taxon>Terriglobales</taxon>
        <taxon>Acidobacteriaceae</taxon>
        <taxon>Occallatibacter</taxon>
    </lineage>
</organism>
<dbReference type="EMBL" id="CP093313">
    <property type="protein sequence ID" value="UWZ86660.1"/>
    <property type="molecule type" value="Genomic_DNA"/>
</dbReference>
<keyword evidence="14" id="KW-1185">Reference proteome</keyword>
<evidence type="ECO:0000313" key="14">
    <source>
        <dbReference type="Proteomes" id="UP001059380"/>
    </source>
</evidence>
<feature type="domain" description="Histidine kinase" evidence="11">
    <location>
        <begin position="239"/>
        <end position="446"/>
    </location>
</feature>
<dbReference type="GO" id="GO:0005524">
    <property type="term" value="F:ATP binding"/>
    <property type="evidence" value="ECO:0007669"/>
    <property type="project" value="UniProtKB-KW"/>
</dbReference>
<reference evidence="13" key="1">
    <citation type="submission" date="2021-04" db="EMBL/GenBank/DDBJ databases">
        <title>Phylogenetic analysis of Acidobacteriaceae.</title>
        <authorList>
            <person name="Qiu L."/>
            <person name="Zhang Q."/>
        </authorList>
    </citation>
    <scope>NUCLEOTIDE SEQUENCE</scope>
    <source>
        <strain evidence="13">DSM 25168</strain>
    </source>
</reference>
<gene>
    <name evidence="13" type="ORF">MOP44_12110</name>
</gene>
<dbReference type="PANTHER" id="PTHR43065:SF46">
    <property type="entry name" value="C4-DICARBOXYLATE TRANSPORT SENSOR PROTEIN DCTB"/>
    <property type="match status" value="1"/>
</dbReference>
<dbReference type="InterPro" id="IPR003594">
    <property type="entry name" value="HATPase_dom"/>
</dbReference>
<dbReference type="GO" id="GO:0016020">
    <property type="term" value="C:membrane"/>
    <property type="evidence" value="ECO:0007669"/>
    <property type="project" value="UniProtKB-SubCell"/>
</dbReference>